<dbReference type="AlphaFoldDB" id="A0AAD7HD39"/>
<sequence>MKRGFLNNKKGPKTTTLDVKPIPAENIEDIDFQLSETCRTYSKNPCIIEADYRNTQASEASHFLYIPQKDASIVFLDHLHNILKISRWDIWKKPAPAPAPDPPFFLEKSSGKGIKMVAKRPISKGELIALERPLVVSRTDVAIAEDQGTTGIFYRAALSGLSTAARRTIMSLHNAFGPEQESILGTLLTNYQTVVIPDAPQTEYSGLFPILCRANHDCSPNTNFFFNPKSFTGQFHAIRHIPKDEEITVLYCELAASREERRAELLEHYKFLCECKTCSLAPGLSRQSDARRRAIGDLIPLMHQGIYAEGMSIARIHELLDWASDEGLYAMYGEILVYGYGLAAKLGDRDNAHRFSQMARTAFEILDGADSPRLH</sequence>
<gene>
    <name evidence="2" type="ORF">DFH07DRAFT_899200</name>
</gene>
<dbReference type="Gene3D" id="2.170.270.10">
    <property type="entry name" value="SET domain"/>
    <property type="match status" value="1"/>
</dbReference>
<dbReference type="EMBL" id="JARJLG010000311">
    <property type="protein sequence ID" value="KAJ7717999.1"/>
    <property type="molecule type" value="Genomic_DNA"/>
</dbReference>
<dbReference type="SMART" id="SM00317">
    <property type="entry name" value="SET"/>
    <property type="match status" value="1"/>
</dbReference>
<accession>A0AAD7HD39</accession>
<dbReference type="InterPro" id="IPR001214">
    <property type="entry name" value="SET_dom"/>
</dbReference>
<keyword evidence="3" id="KW-1185">Reference proteome</keyword>
<dbReference type="InterPro" id="IPR046341">
    <property type="entry name" value="SET_dom_sf"/>
</dbReference>
<dbReference type="InterPro" id="IPR053185">
    <property type="entry name" value="SET_domain_protein"/>
</dbReference>
<dbReference type="CDD" id="cd20071">
    <property type="entry name" value="SET_SMYD"/>
    <property type="match status" value="1"/>
</dbReference>
<reference evidence="2" key="1">
    <citation type="submission" date="2023-03" db="EMBL/GenBank/DDBJ databases">
        <title>Massive genome expansion in bonnet fungi (Mycena s.s.) driven by repeated elements and novel gene families across ecological guilds.</title>
        <authorList>
            <consortium name="Lawrence Berkeley National Laboratory"/>
            <person name="Harder C.B."/>
            <person name="Miyauchi S."/>
            <person name="Viragh M."/>
            <person name="Kuo A."/>
            <person name="Thoen E."/>
            <person name="Andreopoulos B."/>
            <person name="Lu D."/>
            <person name="Skrede I."/>
            <person name="Drula E."/>
            <person name="Henrissat B."/>
            <person name="Morin E."/>
            <person name="Kohler A."/>
            <person name="Barry K."/>
            <person name="LaButti K."/>
            <person name="Morin E."/>
            <person name="Salamov A."/>
            <person name="Lipzen A."/>
            <person name="Mereny Z."/>
            <person name="Hegedus B."/>
            <person name="Baldrian P."/>
            <person name="Stursova M."/>
            <person name="Weitz H."/>
            <person name="Taylor A."/>
            <person name="Grigoriev I.V."/>
            <person name="Nagy L.G."/>
            <person name="Martin F."/>
            <person name="Kauserud H."/>
        </authorList>
    </citation>
    <scope>NUCLEOTIDE SEQUENCE</scope>
    <source>
        <strain evidence="2">CBHHK188m</strain>
    </source>
</reference>
<evidence type="ECO:0000313" key="3">
    <source>
        <dbReference type="Proteomes" id="UP001215280"/>
    </source>
</evidence>
<dbReference type="PANTHER" id="PTHR47332:SF4">
    <property type="entry name" value="SET DOMAIN-CONTAINING PROTEIN 5"/>
    <property type="match status" value="1"/>
</dbReference>
<dbReference type="Proteomes" id="UP001215280">
    <property type="component" value="Unassembled WGS sequence"/>
</dbReference>
<name>A0AAD7HD39_9AGAR</name>
<dbReference type="PROSITE" id="PS50280">
    <property type="entry name" value="SET"/>
    <property type="match status" value="1"/>
</dbReference>
<feature type="domain" description="SET" evidence="1">
    <location>
        <begin position="102"/>
        <end position="252"/>
    </location>
</feature>
<protein>
    <recommendedName>
        <fullName evidence="1">SET domain-containing protein</fullName>
    </recommendedName>
</protein>
<evidence type="ECO:0000259" key="1">
    <source>
        <dbReference type="PROSITE" id="PS50280"/>
    </source>
</evidence>
<dbReference type="Pfam" id="PF00856">
    <property type="entry name" value="SET"/>
    <property type="match status" value="1"/>
</dbReference>
<proteinExistence type="predicted"/>
<organism evidence="2 3">
    <name type="scientific">Mycena maculata</name>
    <dbReference type="NCBI Taxonomy" id="230809"/>
    <lineage>
        <taxon>Eukaryota</taxon>
        <taxon>Fungi</taxon>
        <taxon>Dikarya</taxon>
        <taxon>Basidiomycota</taxon>
        <taxon>Agaricomycotina</taxon>
        <taxon>Agaricomycetes</taxon>
        <taxon>Agaricomycetidae</taxon>
        <taxon>Agaricales</taxon>
        <taxon>Marasmiineae</taxon>
        <taxon>Mycenaceae</taxon>
        <taxon>Mycena</taxon>
    </lineage>
</organism>
<comment type="caution">
    <text evidence="2">The sequence shown here is derived from an EMBL/GenBank/DDBJ whole genome shotgun (WGS) entry which is preliminary data.</text>
</comment>
<dbReference type="SUPFAM" id="SSF82199">
    <property type="entry name" value="SET domain"/>
    <property type="match status" value="1"/>
</dbReference>
<evidence type="ECO:0000313" key="2">
    <source>
        <dbReference type="EMBL" id="KAJ7717999.1"/>
    </source>
</evidence>
<dbReference type="PANTHER" id="PTHR47332">
    <property type="entry name" value="SET DOMAIN-CONTAINING PROTEIN 5"/>
    <property type="match status" value="1"/>
</dbReference>